<dbReference type="AlphaFoldDB" id="A0A0R1QM01"/>
<proteinExistence type="predicted"/>
<organism evidence="2 3">
    <name type="scientific">Lacticaseibacillus manihotivorans DSM 13343 = JCM 12514</name>
    <dbReference type="NCBI Taxonomy" id="1423769"/>
    <lineage>
        <taxon>Bacteria</taxon>
        <taxon>Bacillati</taxon>
        <taxon>Bacillota</taxon>
        <taxon>Bacilli</taxon>
        <taxon>Lactobacillales</taxon>
        <taxon>Lactobacillaceae</taxon>
        <taxon>Lacticaseibacillus</taxon>
    </lineage>
</organism>
<gene>
    <name evidence="2" type="ORF">FD01_GL000571</name>
</gene>
<reference evidence="2 3" key="1">
    <citation type="journal article" date="2015" name="Genome Announc.">
        <title>Expanding the biotechnology potential of lactobacilli through comparative genomics of 213 strains and associated genera.</title>
        <authorList>
            <person name="Sun Z."/>
            <person name="Harris H.M."/>
            <person name="McCann A."/>
            <person name="Guo C."/>
            <person name="Argimon S."/>
            <person name="Zhang W."/>
            <person name="Yang X."/>
            <person name="Jeffery I.B."/>
            <person name="Cooney J.C."/>
            <person name="Kagawa T.F."/>
            <person name="Liu W."/>
            <person name="Song Y."/>
            <person name="Salvetti E."/>
            <person name="Wrobel A."/>
            <person name="Rasinkangas P."/>
            <person name="Parkhill J."/>
            <person name="Rea M.C."/>
            <person name="O'Sullivan O."/>
            <person name="Ritari J."/>
            <person name="Douillard F.P."/>
            <person name="Paul Ross R."/>
            <person name="Yang R."/>
            <person name="Briner A.E."/>
            <person name="Felis G.E."/>
            <person name="de Vos W.M."/>
            <person name="Barrangou R."/>
            <person name="Klaenhammer T.R."/>
            <person name="Caufield P.W."/>
            <person name="Cui Y."/>
            <person name="Zhang H."/>
            <person name="O'Toole P.W."/>
        </authorList>
    </citation>
    <scope>NUCLEOTIDE SEQUENCE [LARGE SCALE GENOMIC DNA]</scope>
    <source>
        <strain evidence="2 3">DSM 13343</strain>
    </source>
</reference>
<comment type="caution">
    <text evidence="2">The sequence shown here is derived from an EMBL/GenBank/DDBJ whole genome shotgun (WGS) entry which is preliminary data.</text>
</comment>
<dbReference type="RefSeq" id="WP_156647276.1">
    <property type="nucleotide sequence ID" value="NZ_AZEU01000116.1"/>
</dbReference>
<accession>A0A0R1QM01</accession>
<protein>
    <submittedName>
        <fullName evidence="2">Uncharacterized protein</fullName>
    </submittedName>
</protein>
<keyword evidence="3" id="KW-1185">Reference proteome</keyword>
<sequence>MSGIIEIAALAVGAFLLGTSTRGKFAKSKLRFVQMGLGVAFISLGLLMALH</sequence>
<evidence type="ECO:0000313" key="3">
    <source>
        <dbReference type="Proteomes" id="UP000051790"/>
    </source>
</evidence>
<evidence type="ECO:0000313" key="2">
    <source>
        <dbReference type="EMBL" id="KRL45798.1"/>
    </source>
</evidence>
<dbReference type="Proteomes" id="UP000051790">
    <property type="component" value="Unassembled WGS sequence"/>
</dbReference>
<keyword evidence="1" id="KW-1133">Transmembrane helix</keyword>
<keyword evidence="1" id="KW-0472">Membrane</keyword>
<dbReference type="PATRIC" id="fig|1423769.4.peg.606"/>
<dbReference type="EMBL" id="AZEU01000116">
    <property type="protein sequence ID" value="KRL45798.1"/>
    <property type="molecule type" value="Genomic_DNA"/>
</dbReference>
<evidence type="ECO:0000256" key="1">
    <source>
        <dbReference type="SAM" id="Phobius"/>
    </source>
</evidence>
<name>A0A0R1QM01_9LACO</name>
<keyword evidence="1" id="KW-0812">Transmembrane</keyword>
<feature type="transmembrane region" description="Helical" evidence="1">
    <location>
        <begin position="32"/>
        <end position="50"/>
    </location>
</feature>